<dbReference type="Proteomes" id="UP000014500">
    <property type="component" value="Unassembled WGS sequence"/>
</dbReference>
<evidence type="ECO:0000313" key="17">
    <source>
        <dbReference type="EnsemblMetazoa" id="SMAR007629-PA"/>
    </source>
</evidence>
<dbReference type="SUPFAM" id="SSF74924">
    <property type="entry name" value="Cap-Gly domain"/>
    <property type="match status" value="2"/>
</dbReference>
<keyword evidence="8" id="KW-0645">Protease</keyword>
<organism evidence="17 18">
    <name type="scientific">Strigamia maritima</name>
    <name type="common">European centipede</name>
    <name type="synonym">Geophilus maritimus</name>
    <dbReference type="NCBI Taxonomy" id="126957"/>
    <lineage>
        <taxon>Eukaryota</taxon>
        <taxon>Metazoa</taxon>
        <taxon>Ecdysozoa</taxon>
        <taxon>Arthropoda</taxon>
        <taxon>Myriapoda</taxon>
        <taxon>Chilopoda</taxon>
        <taxon>Pleurostigmophora</taxon>
        <taxon>Geophilomorpha</taxon>
        <taxon>Linotaeniidae</taxon>
        <taxon>Strigamia</taxon>
    </lineage>
</organism>
<dbReference type="GO" id="GO:0006508">
    <property type="term" value="P:proteolysis"/>
    <property type="evidence" value="ECO:0007669"/>
    <property type="project" value="UniProtKB-KW"/>
</dbReference>
<reference evidence="17" key="2">
    <citation type="submission" date="2015-02" db="UniProtKB">
        <authorList>
            <consortium name="EnsemblMetazoa"/>
        </authorList>
    </citation>
    <scope>IDENTIFICATION</scope>
</reference>
<reference evidence="18" key="1">
    <citation type="submission" date="2011-05" db="EMBL/GenBank/DDBJ databases">
        <authorList>
            <person name="Richards S.R."/>
            <person name="Qu J."/>
            <person name="Jiang H."/>
            <person name="Jhangiani S.N."/>
            <person name="Agravi P."/>
            <person name="Goodspeed R."/>
            <person name="Gross S."/>
            <person name="Mandapat C."/>
            <person name="Jackson L."/>
            <person name="Mathew T."/>
            <person name="Pu L."/>
            <person name="Thornton R."/>
            <person name="Saada N."/>
            <person name="Wilczek-Boney K.B."/>
            <person name="Lee S."/>
            <person name="Kovar C."/>
            <person name="Wu Y."/>
            <person name="Scherer S.E."/>
            <person name="Worley K.C."/>
            <person name="Muzny D.M."/>
            <person name="Gibbs R."/>
        </authorList>
    </citation>
    <scope>NUCLEOTIDE SEQUENCE</scope>
    <source>
        <strain evidence="18">Brora</strain>
    </source>
</reference>
<dbReference type="InterPro" id="IPR000938">
    <property type="entry name" value="CAP-Gly_domain"/>
</dbReference>
<evidence type="ECO:0000256" key="13">
    <source>
        <dbReference type="ARBA" id="ARBA00022833"/>
    </source>
</evidence>
<keyword evidence="9" id="KW-0479">Metal-binding</keyword>
<evidence type="ECO:0000256" key="3">
    <source>
        <dbReference type="ARBA" id="ARBA00004556"/>
    </source>
</evidence>
<evidence type="ECO:0000256" key="7">
    <source>
        <dbReference type="ARBA" id="ARBA00022553"/>
    </source>
</evidence>
<evidence type="ECO:0000256" key="5">
    <source>
        <dbReference type="ARBA" id="ARBA00012759"/>
    </source>
</evidence>
<keyword evidence="12" id="KW-0788">Thiol protease</keyword>
<dbReference type="GO" id="GO:0048471">
    <property type="term" value="C:perinuclear region of cytoplasm"/>
    <property type="evidence" value="ECO:0007669"/>
    <property type="project" value="UniProtKB-SubCell"/>
</dbReference>
<dbReference type="AlphaFoldDB" id="T1J253"/>
<evidence type="ECO:0000259" key="15">
    <source>
        <dbReference type="PROSITE" id="PS50235"/>
    </source>
</evidence>
<evidence type="ECO:0000256" key="6">
    <source>
        <dbReference type="ARBA" id="ARBA00022490"/>
    </source>
</evidence>
<dbReference type="InterPro" id="IPR038765">
    <property type="entry name" value="Papain-like_cys_pep_sf"/>
</dbReference>
<dbReference type="GO" id="GO:0005813">
    <property type="term" value="C:centrosome"/>
    <property type="evidence" value="ECO:0007669"/>
    <property type="project" value="UniProtKB-SubCell"/>
</dbReference>
<dbReference type="PROSITE" id="PS50245">
    <property type="entry name" value="CAP_GLY_2"/>
    <property type="match status" value="1"/>
</dbReference>
<protein>
    <recommendedName>
        <fullName evidence="5">ubiquitinyl hydrolase 1</fullName>
        <ecNumber evidence="5">3.4.19.12</ecNumber>
    </recommendedName>
</protein>
<keyword evidence="13" id="KW-0862">Zinc</keyword>
<dbReference type="GO" id="GO:0046872">
    <property type="term" value="F:metal ion binding"/>
    <property type="evidence" value="ECO:0007669"/>
    <property type="project" value="UniProtKB-KW"/>
</dbReference>
<dbReference type="SMART" id="SM01052">
    <property type="entry name" value="CAP_GLY"/>
    <property type="match status" value="2"/>
</dbReference>
<dbReference type="FunFam" id="3.90.70.10:FF:000009">
    <property type="entry name" value="Putative ubiquitin carboxyl-terminal hydrolase CYLD"/>
    <property type="match status" value="1"/>
</dbReference>
<evidence type="ECO:0000256" key="12">
    <source>
        <dbReference type="ARBA" id="ARBA00022807"/>
    </source>
</evidence>
<keyword evidence="7" id="KW-0597">Phosphoprotein</keyword>
<dbReference type="EnsemblMetazoa" id="SMAR007629-RA">
    <property type="protein sequence ID" value="SMAR007629-PA"/>
    <property type="gene ID" value="SMAR007629"/>
</dbReference>
<dbReference type="InterPro" id="IPR036859">
    <property type="entry name" value="CAP-Gly_dom_sf"/>
</dbReference>
<feature type="domain" description="CAP-Gly" evidence="16">
    <location>
        <begin position="258"/>
        <end position="300"/>
    </location>
</feature>
<feature type="region of interest" description="Disordered" evidence="14">
    <location>
        <begin position="398"/>
        <end position="611"/>
    </location>
</feature>
<evidence type="ECO:0000256" key="4">
    <source>
        <dbReference type="ARBA" id="ARBA00009085"/>
    </source>
</evidence>
<feature type="compositionally biased region" description="Low complexity" evidence="14">
    <location>
        <begin position="406"/>
        <end position="420"/>
    </location>
</feature>
<dbReference type="InterPro" id="IPR028889">
    <property type="entry name" value="USP"/>
</dbReference>
<keyword evidence="11" id="KW-0378">Hydrolase</keyword>
<feature type="domain" description="USP" evidence="15">
    <location>
        <begin position="781"/>
        <end position="1132"/>
    </location>
</feature>
<dbReference type="Gene3D" id="2.30.30.190">
    <property type="entry name" value="CAP Gly-rich-like domain"/>
    <property type="match status" value="2"/>
</dbReference>
<feature type="compositionally biased region" description="Basic and acidic residues" evidence="14">
    <location>
        <begin position="540"/>
        <end position="578"/>
    </location>
</feature>
<evidence type="ECO:0000256" key="1">
    <source>
        <dbReference type="ARBA" id="ARBA00000707"/>
    </source>
</evidence>
<feature type="compositionally biased region" description="Polar residues" evidence="14">
    <location>
        <begin position="473"/>
        <end position="504"/>
    </location>
</feature>
<evidence type="ECO:0000256" key="8">
    <source>
        <dbReference type="ARBA" id="ARBA00022670"/>
    </source>
</evidence>
<evidence type="ECO:0000259" key="16">
    <source>
        <dbReference type="PROSITE" id="PS50245"/>
    </source>
</evidence>
<dbReference type="Gene3D" id="3.90.70.10">
    <property type="entry name" value="Cysteine proteinases"/>
    <property type="match status" value="1"/>
</dbReference>
<comment type="similarity">
    <text evidence="4">Belongs to the peptidase C19 family.</text>
</comment>
<dbReference type="STRING" id="126957.T1J253"/>
<dbReference type="PANTHER" id="PTHR11830">
    <property type="entry name" value="40S RIBOSOMAL PROTEIN S3A"/>
    <property type="match status" value="1"/>
</dbReference>
<evidence type="ECO:0000256" key="14">
    <source>
        <dbReference type="SAM" id="MobiDB-lite"/>
    </source>
</evidence>
<feature type="compositionally biased region" description="Polar residues" evidence="14">
    <location>
        <begin position="433"/>
        <end position="463"/>
    </location>
</feature>
<comment type="subcellular location">
    <subcellularLocation>
        <location evidence="2">Cytoplasm</location>
        <location evidence="2">Cytoskeleton</location>
        <location evidence="2">Microtubule organizing center</location>
        <location evidence="2">Centrosome</location>
    </subcellularLocation>
    <subcellularLocation>
        <location evidence="3">Cytoplasm</location>
        <location evidence="3">Perinuclear region</location>
    </subcellularLocation>
</comment>
<keyword evidence="18" id="KW-1185">Reference proteome</keyword>
<proteinExistence type="inferred from homology"/>
<feature type="compositionally biased region" description="Polar residues" evidence="14">
    <location>
        <begin position="579"/>
        <end position="591"/>
    </location>
</feature>
<dbReference type="HOGENOM" id="CLU_278146_0_0_1"/>
<comment type="catalytic activity">
    <reaction evidence="1">
        <text>Thiol-dependent hydrolysis of ester, thioester, amide, peptide and isopeptide bonds formed by the C-terminal Gly of ubiquitin (a 76-residue protein attached to proteins as an intracellular targeting signal).</text>
        <dbReference type="EC" id="3.4.19.12"/>
    </reaction>
</comment>
<keyword evidence="6" id="KW-0963">Cytoplasm</keyword>
<dbReference type="eggNOG" id="KOG3556">
    <property type="taxonomic scope" value="Eukaryota"/>
</dbReference>
<accession>T1J253</accession>
<feature type="compositionally biased region" description="Polar residues" evidence="14">
    <location>
        <begin position="599"/>
        <end position="610"/>
    </location>
</feature>
<dbReference type="GO" id="GO:0004843">
    <property type="term" value="F:cysteine-type deubiquitinase activity"/>
    <property type="evidence" value="ECO:0007669"/>
    <property type="project" value="UniProtKB-EC"/>
</dbReference>
<sequence length="1138" mass="129805">MTSSNFSNRETDSQQRFFLVNTDCFGLVLRSKLKSGDVEKDKELEIGTILRELVTDRHDRTKCLQRPRQLVVSILDYDWDLRETYAVDIKNLMPVNEDDAFLLLSVPRPRDRMRYWQNNQFMNETKTIKEYTPVLVCSDSKSQTSLPGIVMKKGDVPGYRGTHFTIKLIESGNMAKDNSILICPFYKLRLNTGKSRSYGNDKSTINIGAKLQQQLSPNSSQVSCAKSQNENQKFNLNERVAWLNEKGALEYGTVRHLGVMPGETDVLVGVEFDNAVGTGDGRYQSKTLFKTKPKHAAFIPIEELKKKKDAHSSSLCINNYRIHSRLSSKILDEIFVHFIFIQKKKDSDSKKSSGTSTFYDEKPPISDSKISKQFREYHDRPPTSVIAVEIGKQVARNDDGVKVEVKSSPSSPKSRKQPSPLHSPSDLKDEMYNQPSQTSSPIFSSIQVNRFPTPTNESLSPALSQEKRFASEQAYSGRSTSISMDQQKRNTNPKALNKTIPSPTQHKRNSSALETRDSRARSTQSSDRSGKTESPIITKAYDEWDKEEFANEKAKDEKKPELFSDKVKNGKTKSKENINAKTENSTSTNLLIDSRGSQKRYSQPPESTNENEYRHVMKDDCLSSESKDVEIPFYDDLEKFLSLTDFFEMDKPVEQKTEFGVGSVVEVTINGHPWYGVIRWIGEIEGKPKIAGLEMDDTHAAFCEGELNGEHHFTCPLQKGFFVYLHLCRKDSRFLDSLQVNINDGKIPPAFGSKDCPIVSGEIPPLSYSEYVIQHLFGKNKGIQGHHNSCYLDATLFSMFTFTPVFDDLLNRPSTSADIDSYNTVQRVLKEEIVNPLRRNMYVRADRVMGLRTLLDKLSSVSGLTSEEKDPEEFLNSLLHQILKAEPYLKLSSGQEAFFYQLFIEKNEQLRVPTVQQLFDQSFLTSDIKLKQIPSCLIIQMPRHGKQYKMYNRIFPSPILDITDVLEDTPRECCICGKLAQHECRDCFYSCPPPFTLKSFCNECVRTTHQHEARNLHKIRKIKVIDYFRELATMSRVTMELFAVVCIETSHYVAFAKCGNEADVPWCFFDSMADRKGEQNGYNIPEIALCNNLSDWLSDEGLMELVKDPEKPLPDMPKRLFGDAYLCMYQNSSVMMYH</sequence>
<evidence type="ECO:0000256" key="9">
    <source>
        <dbReference type="ARBA" id="ARBA00022723"/>
    </source>
</evidence>
<evidence type="ECO:0000313" key="18">
    <source>
        <dbReference type="Proteomes" id="UP000014500"/>
    </source>
</evidence>
<dbReference type="Pfam" id="PF01302">
    <property type="entry name" value="CAP_GLY"/>
    <property type="match status" value="2"/>
</dbReference>
<evidence type="ECO:0000256" key="10">
    <source>
        <dbReference type="ARBA" id="ARBA00022786"/>
    </source>
</evidence>
<dbReference type="EC" id="3.4.19.12" evidence="5"/>
<dbReference type="PhylomeDB" id="T1J253"/>
<evidence type="ECO:0000256" key="2">
    <source>
        <dbReference type="ARBA" id="ARBA00004300"/>
    </source>
</evidence>
<dbReference type="SUPFAM" id="SSF54001">
    <property type="entry name" value="Cysteine proteinases"/>
    <property type="match status" value="1"/>
</dbReference>
<evidence type="ECO:0000256" key="11">
    <source>
        <dbReference type="ARBA" id="ARBA00022801"/>
    </source>
</evidence>
<dbReference type="EMBL" id="JH431796">
    <property type="status" value="NOT_ANNOTATED_CDS"/>
    <property type="molecule type" value="Genomic_DNA"/>
</dbReference>
<name>T1J253_STRMM</name>
<keyword evidence="10" id="KW-0833">Ubl conjugation pathway</keyword>
<dbReference type="PROSITE" id="PS50235">
    <property type="entry name" value="USP_3"/>
    <property type="match status" value="1"/>
</dbReference>